<dbReference type="AlphaFoldDB" id="A0A4R6YVH6"/>
<proteinExistence type="predicted"/>
<dbReference type="PANTHER" id="PTHR36234:SF5">
    <property type="entry name" value="LYSYL ENDOPEPTIDASE"/>
    <property type="match status" value="1"/>
</dbReference>
<name>A0A4R6YVH6_9GAMM</name>
<sequence>MIRSHHLAVAVAALLSLSAIPAIAQTRGAAEMGSEPVAARASDASTGNARFATLVAPLPVAALGAPAAEELGLLAERRRLQDRRGEPLEVAYGRETNAQAIDLTKLQWETLADGSRGTQLSLSSAGAAAIRAALDFSPPAGQRRVNDLSALTLRFRGGDGQTFEINGADLSSSELNWSPIVQGDTLSVELVVAAGEELSRYGLRLPQLSHFDVNPASTDNTIGRAVGDSDYCERDIVCRTSPPSGFRSTANSVARMVFTKSGSSYLCTGTLLNNSNSPKKHMFWTANHCIGTQTVANTLQTYWFYEVTTCNGSTVSSSARTLTGGAFLRHNNSARDTALLELKTAPPAGAIYSGWSSSAIAATSTAIEGIHHPAGDVKKYSLGTVTQLSGSIDGKGPFYRVRWTTGVTEGGSSGSGLFTVSGGSYQLRGGLYGGTSYCSAPSDPDYYSRFADVYSSFSSYLSP</sequence>
<dbReference type="InterPro" id="IPR043504">
    <property type="entry name" value="Peptidase_S1_PA_chymotrypsin"/>
</dbReference>
<dbReference type="Pfam" id="PF13365">
    <property type="entry name" value="Trypsin_2"/>
    <property type="match status" value="1"/>
</dbReference>
<organism evidence="2 3">
    <name type="scientific">Tahibacter aquaticus</name>
    <dbReference type="NCBI Taxonomy" id="520092"/>
    <lineage>
        <taxon>Bacteria</taxon>
        <taxon>Pseudomonadati</taxon>
        <taxon>Pseudomonadota</taxon>
        <taxon>Gammaproteobacteria</taxon>
        <taxon>Lysobacterales</taxon>
        <taxon>Rhodanobacteraceae</taxon>
        <taxon>Tahibacter</taxon>
    </lineage>
</organism>
<gene>
    <name evidence="2" type="ORF">DFR29_108175</name>
</gene>
<comment type="caution">
    <text evidence="2">The sequence shown here is derived from an EMBL/GenBank/DDBJ whole genome shotgun (WGS) entry which is preliminary data.</text>
</comment>
<accession>A0A4R6YVH6</accession>
<dbReference type="InterPro" id="IPR009003">
    <property type="entry name" value="Peptidase_S1_PA"/>
</dbReference>
<dbReference type="SUPFAM" id="SSF50494">
    <property type="entry name" value="Trypsin-like serine proteases"/>
    <property type="match status" value="1"/>
</dbReference>
<dbReference type="EMBL" id="SNZH01000008">
    <property type="protein sequence ID" value="TDR42588.1"/>
    <property type="molecule type" value="Genomic_DNA"/>
</dbReference>
<keyword evidence="3" id="KW-1185">Reference proteome</keyword>
<reference evidence="2 3" key="1">
    <citation type="submission" date="2019-03" db="EMBL/GenBank/DDBJ databases">
        <title>Genomic Encyclopedia of Type Strains, Phase IV (KMG-IV): sequencing the most valuable type-strain genomes for metagenomic binning, comparative biology and taxonomic classification.</title>
        <authorList>
            <person name="Goeker M."/>
        </authorList>
    </citation>
    <scope>NUCLEOTIDE SEQUENCE [LARGE SCALE GENOMIC DNA]</scope>
    <source>
        <strain evidence="2 3">DSM 21667</strain>
    </source>
</reference>
<feature type="signal peptide" evidence="1">
    <location>
        <begin position="1"/>
        <end position="24"/>
    </location>
</feature>
<evidence type="ECO:0000313" key="3">
    <source>
        <dbReference type="Proteomes" id="UP000295293"/>
    </source>
</evidence>
<dbReference type="OrthoDB" id="5619888at2"/>
<evidence type="ECO:0000256" key="1">
    <source>
        <dbReference type="SAM" id="SignalP"/>
    </source>
</evidence>
<dbReference type="RefSeq" id="WP_133819407.1">
    <property type="nucleotide sequence ID" value="NZ_SNZH01000008.1"/>
</dbReference>
<dbReference type="PANTHER" id="PTHR36234">
    <property type="entry name" value="LYSYL ENDOPEPTIDASE"/>
    <property type="match status" value="1"/>
</dbReference>
<protein>
    <submittedName>
        <fullName evidence="2">Arginyl peptidase</fullName>
    </submittedName>
</protein>
<evidence type="ECO:0000313" key="2">
    <source>
        <dbReference type="EMBL" id="TDR42588.1"/>
    </source>
</evidence>
<keyword evidence="1" id="KW-0732">Signal</keyword>
<feature type="chain" id="PRO_5020960992" evidence="1">
    <location>
        <begin position="25"/>
        <end position="463"/>
    </location>
</feature>
<dbReference type="Proteomes" id="UP000295293">
    <property type="component" value="Unassembled WGS sequence"/>
</dbReference>
<dbReference type="Gene3D" id="2.40.10.10">
    <property type="entry name" value="Trypsin-like serine proteases"/>
    <property type="match status" value="2"/>
</dbReference>